<reference evidence="1 2" key="1">
    <citation type="submission" date="2012-04" db="EMBL/GenBank/DDBJ databases">
        <title>The Genome Sequence of Saprolegnia declina VS20.</title>
        <authorList>
            <consortium name="The Broad Institute Genome Sequencing Platform"/>
            <person name="Russ C."/>
            <person name="Nusbaum C."/>
            <person name="Tyler B."/>
            <person name="van West P."/>
            <person name="Dieguez-Uribeondo J."/>
            <person name="de Bruijn I."/>
            <person name="Tripathy S."/>
            <person name="Jiang R."/>
            <person name="Young S.K."/>
            <person name="Zeng Q."/>
            <person name="Gargeya S."/>
            <person name="Fitzgerald M."/>
            <person name="Haas B."/>
            <person name="Abouelleil A."/>
            <person name="Alvarado L."/>
            <person name="Arachchi H.M."/>
            <person name="Berlin A."/>
            <person name="Chapman S.B."/>
            <person name="Goldberg J."/>
            <person name="Griggs A."/>
            <person name="Gujja S."/>
            <person name="Hansen M."/>
            <person name="Howarth C."/>
            <person name="Imamovic A."/>
            <person name="Larimer J."/>
            <person name="McCowen C."/>
            <person name="Montmayeur A."/>
            <person name="Murphy C."/>
            <person name="Neiman D."/>
            <person name="Pearson M."/>
            <person name="Priest M."/>
            <person name="Roberts A."/>
            <person name="Saif S."/>
            <person name="Shea T."/>
            <person name="Sisk P."/>
            <person name="Sykes S."/>
            <person name="Wortman J."/>
            <person name="Nusbaum C."/>
            <person name="Birren B."/>
        </authorList>
    </citation>
    <scope>NUCLEOTIDE SEQUENCE [LARGE SCALE GENOMIC DNA]</scope>
    <source>
        <strain evidence="1 2">VS20</strain>
    </source>
</reference>
<sequence length="347" mass="39498">MARKPKVRRKFHLDRLREQVYALEAELRRIKRAHIMILSWEDVAGAMADDTLAQVRTNRSLKKECAYHARLARFLREWMLTMVPPKSLSSQSSWRDACLIEGDASSRQVAYEWVLQQLHGSTDSAMARVCERLTNVDSAFDVAIDVNLDDGPLSIQVVTQSLLPCSLAQATLAFWHADLTFVAHALQRDFKQLDEAHARSIVYLHDSIGPEDDTIGDNMLYGRFDEPSRSVIVMRSIISDAAYPTKGYVWSVDTKQWMVAEAVDASTTRCRVSFQMGHPRTPSGDQVPLSDVGRLFGCDGNEDDARFRHKLRECFRRRHFDQRLQFAAYLDHVLHSLPPPSVVPSIE</sequence>
<organism evidence="1 2">
    <name type="scientific">Saprolegnia diclina (strain VS20)</name>
    <dbReference type="NCBI Taxonomy" id="1156394"/>
    <lineage>
        <taxon>Eukaryota</taxon>
        <taxon>Sar</taxon>
        <taxon>Stramenopiles</taxon>
        <taxon>Oomycota</taxon>
        <taxon>Saprolegniomycetes</taxon>
        <taxon>Saprolegniales</taxon>
        <taxon>Saprolegniaceae</taxon>
        <taxon>Saprolegnia</taxon>
    </lineage>
</organism>
<evidence type="ECO:0008006" key="3">
    <source>
        <dbReference type="Google" id="ProtNLM"/>
    </source>
</evidence>
<dbReference type="RefSeq" id="XP_008608573.1">
    <property type="nucleotide sequence ID" value="XM_008610351.1"/>
</dbReference>
<protein>
    <recommendedName>
        <fullName evidence="3">START domain-containing protein</fullName>
    </recommendedName>
</protein>
<proteinExistence type="predicted"/>
<name>T0QU54_SAPDV</name>
<dbReference type="AlphaFoldDB" id="T0QU54"/>
<accession>T0QU54</accession>
<gene>
    <name evidence="1" type="ORF">SDRG_04672</name>
</gene>
<dbReference type="VEuPathDB" id="FungiDB:SDRG_04672"/>
<evidence type="ECO:0000313" key="1">
    <source>
        <dbReference type="EMBL" id="EQC38246.1"/>
    </source>
</evidence>
<dbReference type="OMA" id="ECAYHAR"/>
<dbReference type="Proteomes" id="UP000030762">
    <property type="component" value="Unassembled WGS sequence"/>
</dbReference>
<dbReference type="EMBL" id="JH767142">
    <property type="protein sequence ID" value="EQC38246.1"/>
    <property type="molecule type" value="Genomic_DNA"/>
</dbReference>
<dbReference type="InParanoid" id="T0QU54"/>
<evidence type="ECO:0000313" key="2">
    <source>
        <dbReference type="Proteomes" id="UP000030762"/>
    </source>
</evidence>
<dbReference type="GeneID" id="19945399"/>
<dbReference type="OrthoDB" id="10307926at2759"/>
<keyword evidence="2" id="KW-1185">Reference proteome</keyword>